<dbReference type="AlphaFoldDB" id="A0A081R658"/>
<dbReference type="EMBL" id="JPGB01000004">
    <property type="protein sequence ID" value="KEQ50681.1"/>
    <property type="molecule type" value="Genomic_DNA"/>
</dbReference>
<dbReference type="Proteomes" id="UP000028098">
    <property type="component" value="Unassembled WGS sequence"/>
</dbReference>
<gene>
    <name evidence="1" type="ORF">SK143_0736</name>
</gene>
<evidence type="ECO:0000313" key="2">
    <source>
        <dbReference type="Proteomes" id="UP000028098"/>
    </source>
</evidence>
<accession>A0A081R658</accession>
<protein>
    <submittedName>
        <fullName evidence="1">Uncharacterized protein</fullName>
    </submittedName>
</protein>
<evidence type="ECO:0000313" key="1">
    <source>
        <dbReference type="EMBL" id="KEQ50681.1"/>
    </source>
</evidence>
<organism evidence="1 2">
    <name type="scientific">Streptococcus oralis</name>
    <dbReference type="NCBI Taxonomy" id="1303"/>
    <lineage>
        <taxon>Bacteria</taxon>
        <taxon>Bacillati</taxon>
        <taxon>Bacillota</taxon>
        <taxon>Bacilli</taxon>
        <taxon>Lactobacillales</taxon>
        <taxon>Streptococcaceae</taxon>
        <taxon>Streptococcus</taxon>
    </lineage>
</organism>
<name>A0A081R658_STROR</name>
<comment type="caution">
    <text evidence="1">The sequence shown here is derived from an EMBL/GenBank/DDBJ whole genome shotgun (WGS) entry which is preliminary data.</text>
</comment>
<reference evidence="1 2" key="1">
    <citation type="submission" date="2014-05" db="EMBL/GenBank/DDBJ databases">
        <authorList>
            <person name="Daugherty S.C."/>
            <person name="Tallon L.J."/>
            <person name="Sadzewicz L."/>
            <person name="Kilian M."/>
            <person name="Tettelin H."/>
        </authorList>
    </citation>
    <scope>NUCLEOTIDE SEQUENCE [LARGE SCALE GENOMIC DNA]</scope>
    <source>
        <strain evidence="1 2">SK143</strain>
    </source>
</reference>
<proteinExistence type="predicted"/>
<dbReference type="PATRIC" id="fig|1303.44.peg.693"/>
<sequence>MSKFYLGASKMLLDELNLIQSLCLIRLFKWKTLVIGSSMVKFIDFSFEYFHIESLVDYTF</sequence>